<dbReference type="InterPro" id="IPR011234">
    <property type="entry name" value="Fumarylacetoacetase-like_C"/>
</dbReference>
<proteinExistence type="inferred from homology"/>
<comment type="caution">
    <text evidence="4">The sequence shown here is derived from an EMBL/GenBank/DDBJ whole genome shotgun (WGS) entry which is preliminary data.</text>
</comment>
<feature type="domain" description="Fumarylacetoacetase-like C-terminal" evidence="3">
    <location>
        <begin position="78"/>
        <end position="284"/>
    </location>
</feature>
<evidence type="ECO:0000313" key="4">
    <source>
        <dbReference type="EMBL" id="OQE19607.1"/>
    </source>
</evidence>
<dbReference type="GO" id="GO:0006107">
    <property type="term" value="P:oxaloacetate metabolic process"/>
    <property type="evidence" value="ECO:0007669"/>
    <property type="project" value="UniProtKB-ARBA"/>
</dbReference>
<dbReference type="STRING" id="254877.A0A1V6T003"/>
<dbReference type="FunFam" id="3.90.850.10:FF:000002">
    <property type="entry name" value="2-hydroxyhepta-2,4-diene-1,7-dioate isomerase"/>
    <property type="match status" value="1"/>
</dbReference>
<dbReference type="PANTHER" id="PTHR11820:SF112">
    <property type="entry name" value="FUMARYLACETOACETATE HYDROLASE FAMILY PROTEIN (AFU_ORTHOLOGUE AFUA_1G02370)-RELATED"/>
    <property type="match status" value="1"/>
</dbReference>
<dbReference type="GO" id="GO:0050163">
    <property type="term" value="F:oxaloacetate tautomerase activity"/>
    <property type="evidence" value="ECO:0007669"/>
    <property type="project" value="UniProtKB-ARBA"/>
</dbReference>
<dbReference type="EMBL" id="MLQL01000018">
    <property type="protein sequence ID" value="OQE19607.1"/>
    <property type="molecule type" value="Genomic_DNA"/>
</dbReference>
<dbReference type="InterPro" id="IPR036663">
    <property type="entry name" value="Fumarylacetoacetase_C_sf"/>
</dbReference>
<evidence type="ECO:0000259" key="3">
    <source>
        <dbReference type="Pfam" id="PF01557"/>
    </source>
</evidence>
<dbReference type="Proteomes" id="UP000191342">
    <property type="component" value="Unassembled WGS sequence"/>
</dbReference>
<dbReference type="PANTHER" id="PTHR11820">
    <property type="entry name" value="ACYLPYRUVASE"/>
    <property type="match status" value="1"/>
</dbReference>
<dbReference type="OrthoDB" id="411064at2759"/>
<gene>
    <name evidence="4" type="ORF">PENFLA_c018G09183</name>
</gene>
<keyword evidence="5" id="KW-1185">Reference proteome</keyword>
<evidence type="ECO:0000313" key="5">
    <source>
        <dbReference type="Proteomes" id="UP000191342"/>
    </source>
</evidence>
<dbReference type="Pfam" id="PF01557">
    <property type="entry name" value="FAA_hydrolase"/>
    <property type="match status" value="1"/>
</dbReference>
<organism evidence="4 5">
    <name type="scientific">Penicillium flavigenum</name>
    <dbReference type="NCBI Taxonomy" id="254877"/>
    <lineage>
        <taxon>Eukaryota</taxon>
        <taxon>Fungi</taxon>
        <taxon>Dikarya</taxon>
        <taxon>Ascomycota</taxon>
        <taxon>Pezizomycotina</taxon>
        <taxon>Eurotiomycetes</taxon>
        <taxon>Eurotiomycetidae</taxon>
        <taxon>Eurotiales</taxon>
        <taxon>Aspergillaceae</taxon>
        <taxon>Penicillium</taxon>
    </lineage>
</organism>
<protein>
    <recommendedName>
        <fullName evidence="3">Fumarylacetoacetase-like C-terminal domain-containing protein</fullName>
    </recommendedName>
</protein>
<comment type="similarity">
    <text evidence="1">Belongs to the FAH family.</text>
</comment>
<dbReference type="GO" id="GO:0046872">
    <property type="term" value="F:metal ion binding"/>
    <property type="evidence" value="ECO:0007669"/>
    <property type="project" value="UniProtKB-KW"/>
</dbReference>
<dbReference type="AlphaFoldDB" id="A0A1V6T003"/>
<dbReference type="Gene3D" id="3.90.850.10">
    <property type="entry name" value="Fumarylacetoacetase-like, C-terminal domain"/>
    <property type="match status" value="1"/>
</dbReference>
<sequence>MSFNWTNLIRFISEEDGQIHLGEVDTKKYPDIGLAVLNGEKVAVKLIKGSIFDGVVTETTMHVGRLLAPIGIEEVPIIRCMGLNYRDHAKEANMPIPDVPVLFIKPRTALNGPYTAKINVPKIAQDGSSDYEAELSIVLSKSGRDIPESEAMDYVLGYTCSNDVSARTQQFKNSQWCFSKGLDGSCPIGPVLVSPSAIGNPHNLRIKAIHNGTVVQDSNTREMIFDIAKTIAFLSQGTTLERGTIIMTGTGPGIGVMRNPKVVLNDGDDMRVEIENIGTLINKVHYE</sequence>
<dbReference type="SUPFAM" id="SSF56529">
    <property type="entry name" value="FAH"/>
    <property type="match status" value="1"/>
</dbReference>
<keyword evidence="2" id="KW-0479">Metal-binding</keyword>
<name>A0A1V6T003_9EURO</name>
<evidence type="ECO:0000256" key="2">
    <source>
        <dbReference type="ARBA" id="ARBA00022723"/>
    </source>
</evidence>
<accession>A0A1V6T003</accession>
<reference evidence="5" key="1">
    <citation type="journal article" date="2017" name="Nat. Microbiol.">
        <title>Global analysis of biosynthetic gene clusters reveals vast potential of secondary metabolite production in Penicillium species.</title>
        <authorList>
            <person name="Nielsen J.C."/>
            <person name="Grijseels S."/>
            <person name="Prigent S."/>
            <person name="Ji B."/>
            <person name="Dainat J."/>
            <person name="Nielsen K.F."/>
            <person name="Frisvad J.C."/>
            <person name="Workman M."/>
            <person name="Nielsen J."/>
        </authorList>
    </citation>
    <scope>NUCLEOTIDE SEQUENCE [LARGE SCALE GENOMIC DNA]</scope>
    <source>
        <strain evidence="5">IBT 14082</strain>
    </source>
</reference>
<evidence type="ECO:0000256" key="1">
    <source>
        <dbReference type="ARBA" id="ARBA00010211"/>
    </source>
</evidence>